<sequence length="425" mass="47423">MKILQKLLLLTFMTGCVESFKVIGYTGGTVTVYCHYSEEQKNKDKYFCKGTYGVSCEDKIRTNTWKHKDRFSLYDNTVENYFTVVIRQLTREDKGTYWCGVDISGSRDSYTIVELEVEEDEICKTLITATANLGGEANIICKYPDVHKNSSKYFCKEDSESDCKYLISDKSRLKEGRFSLTDNKVDKSFRVAISDLAEEDTGTYWCGVENRTTKDGYITLINQVNLHVIKSTTTSLTPQATVTSPQGTFKSRAPSSSSSLLPPSSSMPSLEQKKSDLLAVVLVVILVVLLMVVGLLIVYRWKHNKKTESVSSAQRVNTNTGNNNTECCHGDGDYEEIKERLYTSDAADVTTAIKTNLPRNLSDSLHNNRGCPNEAITTIIEEGTSSCYYATVNFGDSLIYSTVNHPQTSSDASTIYSTVCKPKDT</sequence>
<protein>
    <submittedName>
        <fullName evidence="1">Uncharacterized protein</fullName>
    </submittedName>
</protein>
<proteinExistence type="predicted"/>
<name>A0ACC2GD47_DALPE</name>
<accession>A0ACC2GD47</accession>
<dbReference type="Proteomes" id="UP001157502">
    <property type="component" value="Chromosome 14"/>
</dbReference>
<reference evidence="1" key="1">
    <citation type="submission" date="2021-05" db="EMBL/GenBank/DDBJ databases">
        <authorList>
            <person name="Pan Q."/>
            <person name="Jouanno E."/>
            <person name="Zahm M."/>
            <person name="Klopp C."/>
            <person name="Cabau C."/>
            <person name="Louis A."/>
            <person name="Berthelot C."/>
            <person name="Parey E."/>
            <person name="Roest Crollius H."/>
            <person name="Montfort J."/>
            <person name="Robinson-Rechavi M."/>
            <person name="Bouchez O."/>
            <person name="Lampietro C."/>
            <person name="Lopez Roques C."/>
            <person name="Donnadieu C."/>
            <person name="Postlethwait J."/>
            <person name="Bobe J."/>
            <person name="Dillon D."/>
            <person name="Chandos A."/>
            <person name="von Hippel F."/>
            <person name="Guiguen Y."/>
        </authorList>
    </citation>
    <scope>NUCLEOTIDE SEQUENCE</scope>
    <source>
        <strain evidence="1">YG-Jan2019</strain>
    </source>
</reference>
<evidence type="ECO:0000313" key="1">
    <source>
        <dbReference type="EMBL" id="KAJ8001467.1"/>
    </source>
</evidence>
<organism evidence="1 2">
    <name type="scientific">Dallia pectoralis</name>
    <name type="common">Alaska blackfish</name>
    <dbReference type="NCBI Taxonomy" id="75939"/>
    <lineage>
        <taxon>Eukaryota</taxon>
        <taxon>Metazoa</taxon>
        <taxon>Chordata</taxon>
        <taxon>Craniata</taxon>
        <taxon>Vertebrata</taxon>
        <taxon>Euteleostomi</taxon>
        <taxon>Actinopterygii</taxon>
        <taxon>Neopterygii</taxon>
        <taxon>Teleostei</taxon>
        <taxon>Protacanthopterygii</taxon>
        <taxon>Esociformes</taxon>
        <taxon>Umbridae</taxon>
        <taxon>Dallia</taxon>
    </lineage>
</organism>
<gene>
    <name evidence="1" type="ORF">DPEC_G00169800</name>
</gene>
<evidence type="ECO:0000313" key="2">
    <source>
        <dbReference type="Proteomes" id="UP001157502"/>
    </source>
</evidence>
<comment type="caution">
    <text evidence="1">The sequence shown here is derived from an EMBL/GenBank/DDBJ whole genome shotgun (WGS) entry which is preliminary data.</text>
</comment>
<keyword evidence="2" id="KW-1185">Reference proteome</keyword>
<dbReference type="EMBL" id="CM055741">
    <property type="protein sequence ID" value="KAJ8001467.1"/>
    <property type="molecule type" value="Genomic_DNA"/>
</dbReference>